<keyword evidence="3" id="KW-1185">Reference proteome</keyword>
<feature type="compositionally biased region" description="Basic and acidic residues" evidence="1">
    <location>
        <begin position="142"/>
        <end position="152"/>
    </location>
</feature>
<sequence>MLCHARLTCRRRGVPVGLSTRVRAVFCAGSWAFVLADASRRLLGATAFGLTTPAYLDGHRWCQSSRPREVHEFLREHTQLLKEEVELFARSQRRGMSKVPHRSQSAWKTCGYLGRVRLVVFERANGSSDAKLAPSYTSPSRESLDGGGFERS</sequence>
<dbReference type="AlphaFoldDB" id="A0A0J0XDT2"/>
<dbReference type="RefSeq" id="XP_018275723.1">
    <property type="nucleotide sequence ID" value="XM_018419924.1"/>
</dbReference>
<dbReference type="EMBL" id="KQ087266">
    <property type="protein sequence ID" value="KLT39232.1"/>
    <property type="molecule type" value="Genomic_DNA"/>
</dbReference>
<organism evidence="2 3">
    <name type="scientific">Cutaneotrichosporon oleaginosum</name>
    <dbReference type="NCBI Taxonomy" id="879819"/>
    <lineage>
        <taxon>Eukaryota</taxon>
        <taxon>Fungi</taxon>
        <taxon>Dikarya</taxon>
        <taxon>Basidiomycota</taxon>
        <taxon>Agaricomycotina</taxon>
        <taxon>Tremellomycetes</taxon>
        <taxon>Trichosporonales</taxon>
        <taxon>Trichosporonaceae</taxon>
        <taxon>Cutaneotrichosporon</taxon>
    </lineage>
</organism>
<dbReference type="GeneID" id="28980527"/>
<proteinExistence type="predicted"/>
<name>A0A0J0XDT2_9TREE</name>
<evidence type="ECO:0000313" key="3">
    <source>
        <dbReference type="Proteomes" id="UP000053611"/>
    </source>
</evidence>
<accession>A0A0J0XDT2</accession>
<gene>
    <name evidence="2" type="ORF">CC85DRAFT_204672</name>
</gene>
<reference evidence="2 3" key="1">
    <citation type="submission" date="2015-03" db="EMBL/GenBank/DDBJ databases">
        <title>Genomics and transcriptomics of the oil-accumulating basidiomycete yeast T. oleaginosus allow insights into substrate utilization and the diverse evolutionary trajectories of mating systems in fungi.</title>
        <authorList>
            <consortium name="DOE Joint Genome Institute"/>
            <person name="Kourist R."/>
            <person name="Kracht O."/>
            <person name="Bracharz F."/>
            <person name="Lipzen A."/>
            <person name="Nolan M."/>
            <person name="Ohm R."/>
            <person name="Grigoriev I."/>
            <person name="Sun S."/>
            <person name="Heitman J."/>
            <person name="Bruck T."/>
            <person name="Nowrousian M."/>
        </authorList>
    </citation>
    <scope>NUCLEOTIDE SEQUENCE [LARGE SCALE GENOMIC DNA]</scope>
    <source>
        <strain evidence="2 3">IBC0246</strain>
    </source>
</reference>
<feature type="region of interest" description="Disordered" evidence="1">
    <location>
        <begin position="128"/>
        <end position="152"/>
    </location>
</feature>
<dbReference type="Proteomes" id="UP000053611">
    <property type="component" value="Unassembled WGS sequence"/>
</dbReference>
<evidence type="ECO:0000256" key="1">
    <source>
        <dbReference type="SAM" id="MobiDB-lite"/>
    </source>
</evidence>
<protein>
    <submittedName>
        <fullName evidence="2">Uncharacterized protein</fullName>
    </submittedName>
</protein>
<evidence type="ECO:0000313" key="2">
    <source>
        <dbReference type="EMBL" id="KLT39232.1"/>
    </source>
</evidence>